<name>A0ABR0W4Y4_REHGL</name>
<evidence type="ECO:0000259" key="3">
    <source>
        <dbReference type="Pfam" id="PF25502"/>
    </source>
</evidence>
<protein>
    <submittedName>
        <fullName evidence="4">Uncharacterized protein</fullName>
    </submittedName>
</protein>
<dbReference type="InterPro" id="IPR057235">
    <property type="entry name" value="DUF7913"/>
</dbReference>
<dbReference type="PANTHER" id="PTHR33913:SF1">
    <property type="entry name" value="DRBM DOMAIN-CONTAINING PROTEIN"/>
    <property type="match status" value="1"/>
</dbReference>
<feature type="domain" description="DUF7913" evidence="2">
    <location>
        <begin position="12"/>
        <end position="129"/>
    </location>
</feature>
<dbReference type="Pfam" id="PF25502">
    <property type="entry name" value="DUF7915"/>
    <property type="match status" value="1"/>
</dbReference>
<proteinExistence type="predicted"/>
<dbReference type="Pfam" id="PF25500">
    <property type="entry name" value="DUF7913"/>
    <property type="match status" value="1"/>
</dbReference>
<feature type="domain" description="DUF7915" evidence="3">
    <location>
        <begin position="165"/>
        <end position="271"/>
    </location>
</feature>
<keyword evidence="5" id="KW-1185">Reference proteome</keyword>
<gene>
    <name evidence="4" type="ORF">DH2020_023064</name>
</gene>
<evidence type="ECO:0000259" key="2">
    <source>
        <dbReference type="Pfam" id="PF25500"/>
    </source>
</evidence>
<feature type="region of interest" description="Disordered" evidence="1">
    <location>
        <begin position="443"/>
        <end position="476"/>
    </location>
</feature>
<comment type="caution">
    <text evidence="4">The sequence shown here is derived from an EMBL/GenBank/DDBJ whole genome shotgun (WGS) entry which is preliminary data.</text>
</comment>
<evidence type="ECO:0000256" key="1">
    <source>
        <dbReference type="SAM" id="MobiDB-lite"/>
    </source>
</evidence>
<sequence length="539" mass="60335">MEANKVGPTWVVGPSEDVLQALMEVLVYPLLPLGVSDVPPSEDDHKSVAKQMHAVVLLYNYQYRKHKPELVFLDFVSFCKLTVVIKPTLISFMKLTIESESMKSNIAENHLSVTEKAIKDACDIAVALDASRDFPNTDGWPISKVAVLLIDSKKEDCMLQFGAVTKGVWSLIEKELNESSINREISAEEKIGYKRKRNSLKASTYDTEFLQLAYDVVKDFNGICSSDLEVLETHVTYSLGKEKSATRFYMMQYARSFSVNETVPLKYLVEREDLCLPSLNGRIAQSTPNGCKKQLTQSRTSDLPVPIYNGNDLDHSDNNSLGIKVHSSDKIASENCDANKCKHSSGGNINLEISDTDSEKTVIDDNVIEKLHKKHDIANSAKREESLTYREILDKDGDKCDKDSLSGPLSGLKTMNTSDLTKTCTKSEDTSKKLNSKIRVYHHRRKNNSSTQNDALTREDGGNLKSYNAQRRDDKVVSENKGDVTILCDQNVINAASNQLVQFEAKTKSDIELQSVSASEELQNALSLLYRKRQELVIR</sequence>
<evidence type="ECO:0000313" key="5">
    <source>
        <dbReference type="Proteomes" id="UP001318860"/>
    </source>
</evidence>
<dbReference type="PANTHER" id="PTHR33913">
    <property type="entry name" value="ALEURONE LAYER MORPHOGENESIS PROTEIN"/>
    <property type="match status" value="1"/>
</dbReference>
<reference evidence="4 5" key="1">
    <citation type="journal article" date="2021" name="Comput. Struct. Biotechnol. J.">
        <title>De novo genome assembly of the potent medicinal plant Rehmannia glutinosa using nanopore technology.</title>
        <authorList>
            <person name="Ma L."/>
            <person name="Dong C."/>
            <person name="Song C."/>
            <person name="Wang X."/>
            <person name="Zheng X."/>
            <person name="Niu Y."/>
            <person name="Chen S."/>
            <person name="Feng W."/>
        </authorList>
    </citation>
    <scope>NUCLEOTIDE SEQUENCE [LARGE SCALE GENOMIC DNA]</scope>
    <source>
        <strain evidence="4">DH-2019</strain>
    </source>
</reference>
<dbReference type="Proteomes" id="UP001318860">
    <property type="component" value="Unassembled WGS sequence"/>
</dbReference>
<dbReference type="EMBL" id="JABTTQ020000013">
    <property type="protein sequence ID" value="KAK6142716.1"/>
    <property type="molecule type" value="Genomic_DNA"/>
</dbReference>
<dbReference type="InterPro" id="IPR057237">
    <property type="entry name" value="DUF7915"/>
</dbReference>
<organism evidence="4 5">
    <name type="scientific">Rehmannia glutinosa</name>
    <name type="common">Chinese foxglove</name>
    <dbReference type="NCBI Taxonomy" id="99300"/>
    <lineage>
        <taxon>Eukaryota</taxon>
        <taxon>Viridiplantae</taxon>
        <taxon>Streptophyta</taxon>
        <taxon>Embryophyta</taxon>
        <taxon>Tracheophyta</taxon>
        <taxon>Spermatophyta</taxon>
        <taxon>Magnoliopsida</taxon>
        <taxon>eudicotyledons</taxon>
        <taxon>Gunneridae</taxon>
        <taxon>Pentapetalae</taxon>
        <taxon>asterids</taxon>
        <taxon>lamiids</taxon>
        <taxon>Lamiales</taxon>
        <taxon>Orobanchaceae</taxon>
        <taxon>Rehmannieae</taxon>
        <taxon>Rehmannia</taxon>
    </lineage>
</organism>
<accession>A0ABR0W4Y4</accession>
<evidence type="ECO:0000313" key="4">
    <source>
        <dbReference type="EMBL" id="KAK6142716.1"/>
    </source>
</evidence>